<protein>
    <submittedName>
        <fullName evidence="2">Uncharacterized protein</fullName>
    </submittedName>
</protein>
<evidence type="ECO:0000256" key="1">
    <source>
        <dbReference type="SAM" id="Phobius"/>
    </source>
</evidence>
<accession>A0AAD4AL22</accession>
<keyword evidence="1" id="KW-0812">Transmembrane</keyword>
<gene>
    <name evidence="2" type="ORF">PCIT_a0605</name>
</gene>
<dbReference type="Proteomes" id="UP000016487">
    <property type="component" value="Unassembled WGS sequence"/>
</dbReference>
<reference evidence="2" key="1">
    <citation type="journal article" date="2012" name="J. Bacteriol.">
        <title>Genome sequences of type strains of seven species of the marine bacterium Pseudoalteromonas.</title>
        <authorList>
            <person name="Xie B.B."/>
            <person name="Shu Y.L."/>
            <person name="Qin Q.L."/>
            <person name="Rong J.C."/>
            <person name="Zhang X.Y."/>
            <person name="Chen X.L."/>
            <person name="Shi M."/>
            <person name="He H.L."/>
            <person name="Zhou B.C."/>
            <person name="Zhang Y.Z."/>
        </authorList>
    </citation>
    <scope>NUCLEOTIDE SEQUENCE</scope>
    <source>
        <strain evidence="2">DSM 8771</strain>
    </source>
</reference>
<evidence type="ECO:0000313" key="3">
    <source>
        <dbReference type="Proteomes" id="UP000016487"/>
    </source>
</evidence>
<keyword evidence="1" id="KW-1133">Transmembrane helix</keyword>
<sequence length="40" mass="4662">MWGVLIFWRRGVMVSLVATFVEKAQLVFIVIICSNQNYQT</sequence>
<proteinExistence type="predicted"/>
<organism evidence="2 3">
    <name type="scientific">Pseudoalteromonas citrea</name>
    <dbReference type="NCBI Taxonomy" id="43655"/>
    <lineage>
        <taxon>Bacteria</taxon>
        <taxon>Pseudomonadati</taxon>
        <taxon>Pseudomonadota</taxon>
        <taxon>Gammaproteobacteria</taxon>
        <taxon>Alteromonadales</taxon>
        <taxon>Pseudoalteromonadaceae</taxon>
        <taxon>Pseudoalteromonas</taxon>
    </lineage>
</organism>
<evidence type="ECO:0000313" key="2">
    <source>
        <dbReference type="EMBL" id="KAF7774201.1"/>
    </source>
</evidence>
<reference evidence="2" key="2">
    <citation type="submission" date="2015-03" db="EMBL/GenBank/DDBJ databases">
        <title>Genome sequence of Pseudoalteromonas citrea.</title>
        <authorList>
            <person name="Xie B.-B."/>
            <person name="Rong J.-C."/>
            <person name="Qin Q.-L."/>
            <person name="Zhang Y.-Z."/>
        </authorList>
    </citation>
    <scope>NUCLEOTIDE SEQUENCE</scope>
    <source>
        <strain evidence="2">DSM 8771</strain>
    </source>
</reference>
<feature type="transmembrane region" description="Helical" evidence="1">
    <location>
        <begin position="12"/>
        <end position="33"/>
    </location>
</feature>
<dbReference type="EMBL" id="AHBZ03000014">
    <property type="protein sequence ID" value="KAF7774201.1"/>
    <property type="molecule type" value="Genomic_DNA"/>
</dbReference>
<keyword evidence="1" id="KW-0472">Membrane</keyword>
<comment type="caution">
    <text evidence="2">The sequence shown here is derived from an EMBL/GenBank/DDBJ whole genome shotgun (WGS) entry which is preliminary data.</text>
</comment>
<dbReference type="AlphaFoldDB" id="A0AAD4AL22"/>
<name>A0AAD4AL22_9GAMM</name>